<dbReference type="STRING" id="670307.HYPDE_34883"/>
<dbReference type="KEGG" id="hdt:HYPDE_34883"/>
<accession>N0B6L3</accession>
<dbReference type="HOGENOM" id="CLU_124401_0_0_5"/>
<keyword evidence="3" id="KW-1185">Reference proteome</keyword>
<protein>
    <recommendedName>
        <fullName evidence="4">CHRD domain-containing protein</fullName>
    </recommendedName>
</protein>
<evidence type="ECO:0008006" key="4">
    <source>
        <dbReference type="Google" id="ProtNLM"/>
    </source>
</evidence>
<dbReference type="RefSeq" id="WP_015598671.1">
    <property type="nucleotide sequence ID" value="NC_021172.1"/>
</dbReference>
<organism evidence="2 3">
    <name type="scientific">Hyphomicrobium denitrificans 1NES1</name>
    <dbReference type="NCBI Taxonomy" id="670307"/>
    <lineage>
        <taxon>Bacteria</taxon>
        <taxon>Pseudomonadati</taxon>
        <taxon>Pseudomonadota</taxon>
        <taxon>Alphaproteobacteria</taxon>
        <taxon>Hyphomicrobiales</taxon>
        <taxon>Hyphomicrobiaceae</taxon>
        <taxon>Hyphomicrobium</taxon>
    </lineage>
</organism>
<reference evidence="2 3" key="1">
    <citation type="journal article" date="2013" name="Genome Announc.">
        <title>Genome sequences for three denitrifying bacterial strains isolated from a uranium- and nitrate-contaminated subsurface environment.</title>
        <authorList>
            <person name="Venkatramanan R."/>
            <person name="Prakash O."/>
            <person name="Woyke T."/>
            <person name="Chain P."/>
            <person name="Goodwin L.A."/>
            <person name="Watson D."/>
            <person name="Brooks S."/>
            <person name="Kostka J.E."/>
            <person name="Green S.J."/>
        </authorList>
    </citation>
    <scope>NUCLEOTIDE SEQUENCE [LARGE SCALE GENOMIC DNA]</scope>
    <source>
        <strain evidence="2 3">1NES1</strain>
    </source>
</reference>
<dbReference type="EMBL" id="CP005587">
    <property type="protein sequence ID" value="AGK58648.1"/>
    <property type="molecule type" value="Genomic_DNA"/>
</dbReference>
<keyword evidence="1" id="KW-0732">Signal</keyword>
<evidence type="ECO:0000313" key="3">
    <source>
        <dbReference type="Proteomes" id="UP000005952"/>
    </source>
</evidence>
<gene>
    <name evidence="2" type="ORF">HYPDE_34883</name>
</gene>
<feature type="chain" id="PRO_5004105380" description="CHRD domain-containing protein" evidence="1">
    <location>
        <begin position="30"/>
        <end position="212"/>
    </location>
</feature>
<name>N0B6L3_9HYPH</name>
<evidence type="ECO:0000256" key="1">
    <source>
        <dbReference type="SAM" id="SignalP"/>
    </source>
</evidence>
<proteinExistence type="predicted"/>
<sequence length="212" mass="22222">MIGKSNAYIMWFLALPLLALLISAAPTLAADHFIAKLQPLNADKIGTSANGTADFKIANGTLITTIDLSGLPPDMMHLQHFHGFADGKDAVCPTAAADTNKDGYIDLLETEPMAGTTMVPFDAHPAALEIANDSFPKADKNGVAHYSDSESVAALETALKDKFKTGLELDKRVVFIHGIANTAALPDSVKSLPGAPAQVTIPIACGKIEAAK</sequence>
<dbReference type="Proteomes" id="UP000005952">
    <property type="component" value="Chromosome"/>
</dbReference>
<dbReference type="AlphaFoldDB" id="N0B6L3"/>
<evidence type="ECO:0000313" key="2">
    <source>
        <dbReference type="EMBL" id="AGK58648.1"/>
    </source>
</evidence>
<dbReference type="eggNOG" id="ENOG5031R2N">
    <property type="taxonomic scope" value="Bacteria"/>
</dbReference>
<feature type="signal peptide" evidence="1">
    <location>
        <begin position="1"/>
        <end position="29"/>
    </location>
</feature>